<evidence type="ECO:0000256" key="8">
    <source>
        <dbReference type="ARBA" id="ARBA00023235"/>
    </source>
</evidence>
<dbReference type="PRINTS" id="PR00153">
    <property type="entry name" value="CSAPPISMRASE"/>
</dbReference>
<dbReference type="FunFam" id="2.130.10.10:FF:000450">
    <property type="entry name" value="Peptidylprolyl isomerase domain and WD-repeat protein 1"/>
    <property type="match status" value="1"/>
</dbReference>
<keyword evidence="4 9" id="KW-0853">WD repeat</keyword>
<protein>
    <recommendedName>
        <fullName evidence="3">peptidylprolyl isomerase</fullName>
        <ecNumber evidence="3">5.2.1.8</ecNumber>
    </recommendedName>
</protein>
<dbReference type="InterPro" id="IPR020892">
    <property type="entry name" value="Cyclophilin-type_PPIase_CS"/>
</dbReference>
<evidence type="ECO:0000313" key="13">
    <source>
        <dbReference type="Proteomes" id="UP000242715"/>
    </source>
</evidence>
<dbReference type="InterPro" id="IPR001680">
    <property type="entry name" value="WD40_rpt"/>
</dbReference>
<keyword evidence="7" id="KW-0143">Chaperone</keyword>
<keyword evidence="6" id="KW-0697">Rotamase</keyword>
<sequence length="535" mass="60419">MAEEHENGANVSEDEPLVGPGPAPRARPKRPLQFEQAYLDALPSANMYEKSYMHRDVVTHVAVSAAEFFITGSADGHLKFWKKRPIGIEFAKHFRSHLGPIEGLAVSIDGLLCCTISNDRSVKVYDVVNFDMMVMIRLPYIPGAIEWVYNQGDVKARLAISDRNSSFVHIYDARSGSNDPIISKEIHMGPIKVMKFNPVYDTVISADTKGIIEYWNPTTLQFPEDEVSFKVRSDTNLFEIVKCKTSVSSIEVSPDGKQFSITSPDRRIRVFWFRTGKLRRVYDESLEVVNLHTNKVARILGKVENNDRFLRIALYHGERSSKKVRKIPSVAANANESKEPLTDPTLLCCAFKKHRIYLFSRREPEEPEDATKGRDVFNEKPPADELLAVSDIGKALTTSLPDNVIMHTTMGDIHMKLYPEECPKSVENFTTHCKNGYYDNLIFHRVIKGFMIQTGDPLGDGTGGQSIWGREFEDEFHKSLRHDRPFTLSMANAGPNTNGSQFFITTVATPWLDNKHTVFGRVVKGMDVVQILFGK</sequence>
<name>A0A2Z6NY46_TRISU</name>
<dbReference type="Pfam" id="PF00400">
    <property type="entry name" value="WD40"/>
    <property type="match status" value="2"/>
</dbReference>
<dbReference type="Gene3D" id="2.130.10.10">
    <property type="entry name" value="YVTN repeat-like/Quinoprotein amine dehydrogenase"/>
    <property type="match status" value="1"/>
</dbReference>
<organism evidence="12 13">
    <name type="scientific">Trifolium subterraneum</name>
    <name type="common">Subterranean clover</name>
    <dbReference type="NCBI Taxonomy" id="3900"/>
    <lineage>
        <taxon>Eukaryota</taxon>
        <taxon>Viridiplantae</taxon>
        <taxon>Streptophyta</taxon>
        <taxon>Embryophyta</taxon>
        <taxon>Tracheophyta</taxon>
        <taxon>Spermatophyta</taxon>
        <taxon>Magnoliopsida</taxon>
        <taxon>eudicotyledons</taxon>
        <taxon>Gunneridae</taxon>
        <taxon>Pentapetalae</taxon>
        <taxon>rosids</taxon>
        <taxon>fabids</taxon>
        <taxon>Fabales</taxon>
        <taxon>Fabaceae</taxon>
        <taxon>Papilionoideae</taxon>
        <taxon>50 kb inversion clade</taxon>
        <taxon>NPAAA clade</taxon>
        <taxon>Hologalegina</taxon>
        <taxon>IRL clade</taxon>
        <taxon>Trifolieae</taxon>
        <taxon>Trifolium</taxon>
    </lineage>
</organism>
<dbReference type="PANTHER" id="PTHR45625">
    <property type="entry name" value="PEPTIDYL-PROLYL CIS-TRANS ISOMERASE-RELATED"/>
    <property type="match status" value="1"/>
</dbReference>
<dbReference type="AlphaFoldDB" id="A0A2Z6NY46"/>
<accession>A0A2Z6NY46</accession>
<dbReference type="SUPFAM" id="SSF50978">
    <property type="entry name" value="WD40 repeat-like"/>
    <property type="match status" value="1"/>
</dbReference>
<keyword evidence="5" id="KW-0677">Repeat</keyword>
<evidence type="ECO:0000256" key="3">
    <source>
        <dbReference type="ARBA" id="ARBA00013194"/>
    </source>
</evidence>
<dbReference type="GO" id="GO:0005634">
    <property type="term" value="C:nucleus"/>
    <property type="evidence" value="ECO:0007669"/>
    <property type="project" value="UniProtKB-ARBA"/>
</dbReference>
<dbReference type="InterPro" id="IPR044666">
    <property type="entry name" value="Cyclophilin_A-like"/>
</dbReference>
<evidence type="ECO:0000256" key="5">
    <source>
        <dbReference type="ARBA" id="ARBA00022737"/>
    </source>
</evidence>
<dbReference type="EC" id="5.2.1.8" evidence="3"/>
<evidence type="ECO:0000259" key="11">
    <source>
        <dbReference type="PROSITE" id="PS50072"/>
    </source>
</evidence>
<dbReference type="FunFam" id="2.40.100.10:FF:000003">
    <property type="entry name" value="Peptidylprolyl isomerase domain and WD repeat-containing 1"/>
    <property type="match status" value="1"/>
</dbReference>
<dbReference type="Pfam" id="PF00160">
    <property type="entry name" value="Pro_isomerase"/>
    <property type="match status" value="1"/>
</dbReference>
<dbReference type="InterPro" id="IPR002130">
    <property type="entry name" value="Cyclophilin-type_PPIase_dom"/>
</dbReference>
<dbReference type="PANTHER" id="PTHR45625:SF4">
    <property type="entry name" value="PEPTIDYLPROLYL ISOMERASE DOMAIN AND WD REPEAT-CONTAINING PROTEIN 1"/>
    <property type="match status" value="1"/>
</dbReference>
<gene>
    <name evidence="12" type="ORF">TSUD_103600</name>
</gene>
<dbReference type="Proteomes" id="UP000242715">
    <property type="component" value="Unassembled WGS sequence"/>
</dbReference>
<evidence type="ECO:0000256" key="7">
    <source>
        <dbReference type="ARBA" id="ARBA00023186"/>
    </source>
</evidence>
<dbReference type="SMART" id="SM00320">
    <property type="entry name" value="WD40"/>
    <property type="match status" value="4"/>
</dbReference>
<evidence type="ECO:0000256" key="10">
    <source>
        <dbReference type="SAM" id="MobiDB-lite"/>
    </source>
</evidence>
<proteinExistence type="inferred from homology"/>
<feature type="region of interest" description="Disordered" evidence="10">
    <location>
        <begin position="1"/>
        <end position="29"/>
    </location>
</feature>
<dbReference type="GO" id="GO:0003755">
    <property type="term" value="F:peptidyl-prolyl cis-trans isomerase activity"/>
    <property type="evidence" value="ECO:0007669"/>
    <property type="project" value="UniProtKB-KW"/>
</dbReference>
<comment type="catalytic activity">
    <reaction evidence="1">
        <text>[protein]-peptidylproline (omega=180) = [protein]-peptidylproline (omega=0)</text>
        <dbReference type="Rhea" id="RHEA:16237"/>
        <dbReference type="Rhea" id="RHEA-COMP:10747"/>
        <dbReference type="Rhea" id="RHEA-COMP:10748"/>
        <dbReference type="ChEBI" id="CHEBI:83833"/>
        <dbReference type="ChEBI" id="CHEBI:83834"/>
        <dbReference type="EC" id="5.2.1.8"/>
    </reaction>
</comment>
<feature type="repeat" description="WD" evidence="9">
    <location>
        <begin position="51"/>
        <end position="82"/>
    </location>
</feature>
<evidence type="ECO:0000256" key="1">
    <source>
        <dbReference type="ARBA" id="ARBA00000971"/>
    </source>
</evidence>
<dbReference type="GO" id="GO:0006457">
    <property type="term" value="P:protein folding"/>
    <property type="evidence" value="ECO:0007669"/>
    <property type="project" value="InterPro"/>
</dbReference>
<evidence type="ECO:0000313" key="12">
    <source>
        <dbReference type="EMBL" id="GAU35037.1"/>
    </source>
</evidence>
<dbReference type="SUPFAM" id="SSF50891">
    <property type="entry name" value="Cyclophilin-like"/>
    <property type="match status" value="1"/>
</dbReference>
<reference evidence="13" key="1">
    <citation type="journal article" date="2017" name="Front. Plant Sci.">
        <title>Climate Clever Clovers: New Paradigm to Reduce the Environmental Footprint of Ruminants by Breeding Low Methanogenic Forages Utilizing Haplotype Variation.</title>
        <authorList>
            <person name="Kaur P."/>
            <person name="Appels R."/>
            <person name="Bayer P.E."/>
            <person name="Keeble-Gagnere G."/>
            <person name="Wang J."/>
            <person name="Hirakawa H."/>
            <person name="Shirasawa K."/>
            <person name="Vercoe P."/>
            <person name="Stefanova K."/>
            <person name="Durmic Z."/>
            <person name="Nichols P."/>
            <person name="Revell C."/>
            <person name="Isobe S.N."/>
            <person name="Edwards D."/>
            <person name="Erskine W."/>
        </authorList>
    </citation>
    <scope>NUCLEOTIDE SEQUENCE [LARGE SCALE GENOMIC DNA]</scope>
    <source>
        <strain evidence="13">cv. Daliak</strain>
    </source>
</reference>
<dbReference type="InterPro" id="IPR015943">
    <property type="entry name" value="WD40/YVTN_repeat-like_dom_sf"/>
</dbReference>
<evidence type="ECO:0000256" key="9">
    <source>
        <dbReference type="PROSITE-ProRule" id="PRU00221"/>
    </source>
</evidence>
<dbReference type="InterPro" id="IPR029000">
    <property type="entry name" value="Cyclophilin-like_dom_sf"/>
</dbReference>
<evidence type="ECO:0000256" key="2">
    <source>
        <dbReference type="ARBA" id="ARBA00007365"/>
    </source>
</evidence>
<dbReference type="Gene3D" id="2.40.100.10">
    <property type="entry name" value="Cyclophilin-like"/>
    <property type="match status" value="1"/>
</dbReference>
<dbReference type="PROSITE" id="PS00170">
    <property type="entry name" value="CSA_PPIASE_1"/>
    <property type="match status" value="1"/>
</dbReference>
<dbReference type="CDD" id="cd01927">
    <property type="entry name" value="cyclophilin_WD40"/>
    <property type="match status" value="1"/>
</dbReference>
<evidence type="ECO:0000256" key="6">
    <source>
        <dbReference type="ARBA" id="ARBA00023110"/>
    </source>
</evidence>
<dbReference type="InterPro" id="IPR036322">
    <property type="entry name" value="WD40_repeat_dom_sf"/>
</dbReference>
<dbReference type="EMBL" id="DF973573">
    <property type="protein sequence ID" value="GAU35037.1"/>
    <property type="molecule type" value="Genomic_DNA"/>
</dbReference>
<dbReference type="PROSITE" id="PS50082">
    <property type="entry name" value="WD_REPEATS_2"/>
    <property type="match status" value="1"/>
</dbReference>
<keyword evidence="8" id="KW-0413">Isomerase</keyword>
<dbReference type="OrthoDB" id="10264753at2759"/>
<comment type="similarity">
    <text evidence="2">Belongs to the cyclophilin-type PPIase family.</text>
</comment>
<keyword evidence="13" id="KW-1185">Reference proteome</keyword>
<dbReference type="PROSITE" id="PS50072">
    <property type="entry name" value="CSA_PPIASE_2"/>
    <property type="match status" value="1"/>
</dbReference>
<feature type="domain" description="PPIase cyclophilin-type" evidence="11">
    <location>
        <begin position="400"/>
        <end position="535"/>
    </location>
</feature>
<evidence type="ECO:0000256" key="4">
    <source>
        <dbReference type="ARBA" id="ARBA00022574"/>
    </source>
</evidence>